<reference evidence="2 3" key="1">
    <citation type="submission" date="2020-10" db="EMBL/GenBank/DDBJ databases">
        <title>Complete genome sequence of Paludibaculum fermentans P105T, a facultatively anaerobic acidobacterium capable of dissimilatory Fe(III) reduction.</title>
        <authorList>
            <person name="Dedysh S.N."/>
            <person name="Beletsky A.V."/>
            <person name="Kulichevskaya I.S."/>
            <person name="Mardanov A.V."/>
            <person name="Ravin N.V."/>
        </authorList>
    </citation>
    <scope>NUCLEOTIDE SEQUENCE [LARGE SCALE GENOMIC DNA]</scope>
    <source>
        <strain evidence="2 3">P105</strain>
    </source>
</reference>
<accession>A0A7S7NQV6</accession>
<sequence length="368" mass="39846">MTYARARLGPGLTGAGLLLLLTIAAYVYQMPSTFFPYFGGPWYSDWAGFVVCFLAYASVSLPFDIWGGYTLPCSHQRLCLLFPEFLMKWLRGVFVQGAVMTSSALVLLQAGKHWGVWGATGALLALQITLLALQWPLARWTGGLAPAPALPGSGAVTVLAVDMGFTGGPAGLPGLERNIQPQSWNTSLSPPALLAEHLRRQGLIKTGARTRGVLLALGWNLLGFVLSASLPWGGVDTIFSLLETLLGCTLWSFLGLLILPSFSRPGTLEADRYAAANGATRPQLEAAICEIDQLQDEDLSRPRWLETMSSIPSVENRLNALDSKHQPYGAWLAARTTLYLSWANFGLLSRAVHLNVGRPELWVLPPGD</sequence>
<dbReference type="AlphaFoldDB" id="A0A7S7NQV6"/>
<name>A0A7S7NQV6_PALFE</name>
<feature type="transmembrane region" description="Helical" evidence="1">
    <location>
        <begin position="89"/>
        <end position="108"/>
    </location>
</feature>
<dbReference type="EMBL" id="CP063849">
    <property type="protein sequence ID" value="QOY88078.1"/>
    <property type="molecule type" value="Genomic_DNA"/>
</dbReference>
<dbReference type="Proteomes" id="UP000593892">
    <property type="component" value="Chromosome"/>
</dbReference>
<feature type="transmembrane region" description="Helical" evidence="1">
    <location>
        <begin position="48"/>
        <end position="69"/>
    </location>
</feature>
<protein>
    <submittedName>
        <fullName evidence="2">Uncharacterized protein</fullName>
    </submittedName>
</protein>
<keyword evidence="1" id="KW-0812">Transmembrane</keyword>
<feature type="transmembrane region" description="Helical" evidence="1">
    <location>
        <begin position="238"/>
        <end position="259"/>
    </location>
</feature>
<evidence type="ECO:0000256" key="1">
    <source>
        <dbReference type="SAM" id="Phobius"/>
    </source>
</evidence>
<feature type="transmembrane region" description="Helical" evidence="1">
    <location>
        <begin position="213"/>
        <end position="232"/>
    </location>
</feature>
<feature type="transmembrane region" description="Helical" evidence="1">
    <location>
        <begin position="12"/>
        <end position="28"/>
    </location>
</feature>
<dbReference type="KEGG" id="pfer:IRI77_35980"/>
<feature type="transmembrane region" description="Helical" evidence="1">
    <location>
        <begin position="114"/>
        <end position="133"/>
    </location>
</feature>
<keyword evidence="3" id="KW-1185">Reference proteome</keyword>
<dbReference type="RefSeq" id="WP_194449741.1">
    <property type="nucleotide sequence ID" value="NZ_CP063849.1"/>
</dbReference>
<gene>
    <name evidence="2" type="ORF">IRI77_35980</name>
</gene>
<organism evidence="2 3">
    <name type="scientific">Paludibaculum fermentans</name>
    <dbReference type="NCBI Taxonomy" id="1473598"/>
    <lineage>
        <taxon>Bacteria</taxon>
        <taxon>Pseudomonadati</taxon>
        <taxon>Acidobacteriota</taxon>
        <taxon>Terriglobia</taxon>
        <taxon>Bryobacterales</taxon>
        <taxon>Bryobacteraceae</taxon>
        <taxon>Paludibaculum</taxon>
    </lineage>
</organism>
<keyword evidence="1" id="KW-0472">Membrane</keyword>
<evidence type="ECO:0000313" key="3">
    <source>
        <dbReference type="Proteomes" id="UP000593892"/>
    </source>
</evidence>
<evidence type="ECO:0000313" key="2">
    <source>
        <dbReference type="EMBL" id="QOY88078.1"/>
    </source>
</evidence>
<keyword evidence="1" id="KW-1133">Transmembrane helix</keyword>
<proteinExistence type="predicted"/>